<proteinExistence type="predicted"/>
<reference evidence="2 3" key="1">
    <citation type="submission" date="2012-11" db="EMBL/GenBank/DDBJ databases">
        <authorList>
            <person name="Linke B."/>
        </authorList>
    </citation>
    <scope>NUCLEOTIDE SEQUENCE [LARGE SCALE GENOMIC DNA]</scope>
    <source>
        <strain evidence="3">CFBP 1232</strain>
    </source>
</reference>
<keyword evidence="1" id="KW-1133">Transmembrane helix</keyword>
<dbReference type="EMBL" id="CAPB01000007">
    <property type="protein sequence ID" value="CCO92559.1"/>
    <property type="molecule type" value="Genomic_DNA"/>
</dbReference>
<name>A0A831A1L2_ERWAM</name>
<protein>
    <submittedName>
        <fullName evidence="2">Uncharacterized protein</fullName>
    </submittedName>
</protein>
<organism evidence="2 3">
    <name type="scientific">Erwinia amylovora NBRC 12687 = CFBP 1232</name>
    <dbReference type="NCBI Taxonomy" id="1219359"/>
    <lineage>
        <taxon>Bacteria</taxon>
        <taxon>Pseudomonadati</taxon>
        <taxon>Pseudomonadota</taxon>
        <taxon>Gammaproteobacteria</taxon>
        <taxon>Enterobacterales</taxon>
        <taxon>Erwiniaceae</taxon>
        <taxon>Erwinia</taxon>
    </lineage>
</organism>
<dbReference type="AlphaFoldDB" id="A0A831A1L2"/>
<dbReference type="Proteomes" id="UP000013111">
    <property type="component" value="Unassembled WGS sequence"/>
</dbReference>
<evidence type="ECO:0000313" key="2">
    <source>
        <dbReference type="EMBL" id="CCO92559.1"/>
    </source>
</evidence>
<evidence type="ECO:0000256" key="1">
    <source>
        <dbReference type="SAM" id="Phobius"/>
    </source>
</evidence>
<evidence type="ECO:0000313" key="3">
    <source>
        <dbReference type="Proteomes" id="UP000013111"/>
    </source>
</evidence>
<feature type="transmembrane region" description="Helical" evidence="1">
    <location>
        <begin position="7"/>
        <end position="26"/>
    </location>
</feature>
<keyword evidence="1" id="KW-0812">Transmembrane</keyword>
<sequence>MEWGVKICAIMAFFDGVFNLSAWIYLPLKKHNVLIIIIKLLENGVYQSDNSSP</sequence>
<keyword evidence="1" id="KW-0472">Membrane</keyword>
<reference evidence="2 3" key="2">
    <citation type="submission" date="2013-04" db="EMBL/GenBank/DDBJ databases">
        <title>Comparative genomics of 12 strains of Erwinia amylovora identifies a pan-genome with a large conserved core and provides insights into host specificity.</title>
        <authorList>
            <person name="Mann R.A."/>
            <person name="Smits T.H.M."/>
            <person name="Buehlmann A."/>
            <person name="Blom J."/>
            <person name="Goesmann A."/>
            <person name="Frey J.E."/>
            <person name="Plummer K.M."/>
            <person name="Beer S.V."/>
            <person name="Luck J."/>
            <person name="Duffy B."/>
            <person name="Rodoni B."/>
        </authorList>
    </citation>
    <scope>NUCLEOTIDE SEQUENCE [LARGE SCALE GENOMIC DNA]</scope>
    <source>
        <strain evidence="3">CFBP 1232</strain>
    </source>
</reference>
<accession>A0A831A1L2</accession>
<comment type="caution">
    <text evidence="2">The sequence shown here is derived from an EMBL/GenBank/DDBJ whole genome shotgun (WGS) entry which is preliminary data.</text>
</comment>
<gene>
    <name evidence="2" type="ORF">BN437_0595</name>
</gene>